<evidence type="ECO:0000313" key="2">
    <source>
        <dbReference type="Proteomes" id="UP000182321"/>
    </source>
</evidence>
<sequence>MIENRVCARCLLRDMTRADAEMIEKYKNELKAQDQVDADEYERRLALCKNCVQLNAGTCMSCGCYVELRAAMKAAHCPRKSW</sequence>
<keyword evidence="2" id="KW-1185">Reference proteome</keyword>
<dbReference type="EMBL" id="FNZX01000015">
    <property type="protein sequence ID" value="SEK95307.1"/>
    <property type="molecule type" value="Genomic_DNA"/>
</dbReference>
<dbReference type="Proteomes" id="UP000182321">
    <property type="component" value="Unassembled WGS sequence"/>
</dbReference>
<organism evidence="1 2">
    <name type="scientific">Pseudobutyrivibrio ruminis</name>
    <dbReference type="NCBI Taxonomy" id="46206"/>
    <lineage>
        <taxon>Bacteria</taxon>
        <taxon>Bacillati</taxon>
        <taxon>Bacillota</taxon>
        <taxon>Clostridia</taxon>
        <taxon>Lachnospirales</taxon>
        <taxon>Lachnospiraceae</taxon>
        <taxon>Pseudobutyrivibrio</taxon>
    </lineage>
</organism>
<protein>
    <submittedName>
        <fullName evidence="1">Uncharacterized protein</fullName>
    </submittedName>
</protein>
<gene>
    <name evidence="1" type="ORF">SAMN02910377_02266</name>
</gene>
<dbReference type="RefSeq" id="WP_074791863.1">
    <property type="nucleotide sequence ID" value="NZ_FNZX01000015.1"/>
</dbReference>
<accession>A0A1H7LAB3</accession>
<name>A0A1H7LAB3_9FIRM</name>
<reference evidence="2" key="1">
    <citation type="submission" date="2016-10" db="EMBL/GenBank/DDBJ databases">
        <authorList>
            <person name="Varghese N."/>
        </authorList>
    </citation>
    <scope>NUCLEOTIDE SEQUENCE [LARGE SCALE GENOMIC DNA]</scope>
    <source>
        <strain evidence="2">ACV-9</strain>
    </source>
</reference>
<dbReference type="AlphaFoldDB" id="A0A1H7LAB3"/>
<proteinExistence type="predicted"/>
<dbReference type="Pfam" id="PF19668">
    <property type="entry name" value="DUF6171"/>
    <property type="match status" value="1"/>
</dbReference>
<evidence type="ECO:0000313" key="1">
    <source>
        <dbReference type="EMBL" id="SEK95307.1"/>
    </source>
</evidence>
<dbReference type="InterPro" id="IPR046169">
    <property type="entry name" value="DUF6171"/>
</dbReference>